<proteinExistence type="predicted"/>
<dbReference type="Proteomes" id="UP000095008">
    <property type="component" value="Unassembled WGS sequence"/>
</dbReference>
<dbReference type="AlphaFoldDB" id="A0A1C2I7S8"/>
<dbReference type="EMBL" id="LWRY01000118">
    <property type="protein sequence ID" value="OCX72066.1"/>
    <property type="molecule type" value="Genomic_DNA"/>
</dbReference>
<reference evidence="1" key="1">
    <citation type="journal article" date="2016" name="Int. J. Mol. Sci.">
        <title>Comparative genomics of the extreme acidophile Acidithiobacillus thiooxidans reveals intraspecific divergence and niche adaptation.</title>
        <authorList>
            <person name="Zhang X."/>
            <person name="Feng X."/>
            <person name="Tao J."/>
            <person name="Ma L."/>
            <person name="Xiao Y."/>
            <person name="Liang Y."/>
            <person name="Liu X."/>
            <person name="Yin H."/>
        </authorList>
    </citation>
    <scope>NUCLEOTIDE SEQUENCE [LARGE SCALE GENOMIC DNA]</scope>
    <source>
        <strain evidence="1">DXS-W</strain>
    </source>
</reference>
<sequence>MLRSAMFTAFELAGLLTPRHGLVRDLVPVLRAEYVNYPEELWQMMQVVVHIDGQAHAGEGKLALSYAEALAEYPKQFVVEFLPTANIGSVSYRYLRIGLRTFFLRSNSLDDWRSNCGDTRIEYLGSTGSINPETTLFFDLSPMIAIDYVQLGKTFLALDLNIAPGLEGTGVDKAMPPVAIFETVAEWFSVKRPSFSNLSSEKRSVSCNKTNKTNKTNWIPS</sequence>
<evidence type="ECO:0000313" key="1">
    <source>
        <dbReference type="EMBL" id="OCX72066.1"/>
    </source>
</evidence>
<keyword evidence="2" id="KW-1185">Reference proteome</keyword>
<evidence type="ECO:0000313" key="2">
    <source>
        <dbReference type="Proteomes" id="UP000095008"/>
    </source>
</evidence>
<accession>A0A1C2I7S8</accession>
<name>A0A1C2I7S8_ACITH</name>
<protein>
    <submittedName>
        <fullName evidence="1">Uncharacterized protein</fullName>
    </submittedName>
</protein>
<gene>
    <name evidence="1" type="ORF">A6M23_10445</name>
</gene>
<organism evidence="1 2">
    <name type="scientific">Acidithiobacillus thiooxidans</name>
    <name type="common">Thiobacillus thiooxidans</name>
    <dbReference type="NCBI Taxonomy" id="930"/>
    <lineage>
        <taxon>Bacteria</taxon>
        <taxon>Pseudomonadati</taxon>
        <taxon>Pseudomonadota</taxon>
        <taxon>Acidithiobacillia</taxon>
        <taxon>Acidithiobacillales</taxon>
        <taxon>Acidithiobacillaceae</taxon>
        <taxon>Acidithiobacillus</taxon>
    </lineage>
</organism>
<comment type="caution">
    <text evidence="1">The sequence shown here is derived from an EMBL/GenBank/DDBJ whole genome shotgun (WGS) entry which is preliminary data.</text>
</comment>